<dbReference type="Gene3D" id="1.25.40.10">
    <property type="entry name" value="Tetratricopeptide repeat domain"/>
    <property type="match status" value="3"/>
</dbReference>
<dbReference type="Proteomes" id="UP000470470">
    <property type="component" value="Unassembled WGS sequence"/>
</dbReference>
<keyword evidence="1" id="KW-0732">Signal</keyword>
<organism evidence="2 3">
    <name type="scientific">Goekera deserti</name>
    <dbReference type="NCBI Taxonomy" id="2497753"/>
    <lineage>
        <taxon>Bacteria</taxon>
        <taxon>Bacillati</taxon>
        <taxon>Actinomycetota</taxon>
        <taxon>Actinomycetes</taxon>
        <taxon>Geodermatophilales</taxon>
        <taxon>Geodermatophilaceae</taxon>
        <taxon>Goekera</taxon>
    </lineage>
</organism>
<dbReference type="InterPro" id="IPR011990">
    <property type="entry name" value="TPR-like_helical_dom_sf"/>
</dbReference>
<gene>
    <name evidence="2" type="ORF">G1H19_07190</name>
</gene>
<dbReference type="InterPro" id="IPR019734">
    <property type="entry name" value="TPR_rpt"/>
</dbReference>
<sequence>MRRRTAVLSVSAGVLFAVTSVAGATTVVHDRTTAQQQPAAAGTTVGGAVDPLAAAVTAAQRRLEQVPGDWTTWAALGTAYVEQARVTADPSYYDKADGALARSLALRPDGNDAALAGQAALANARHDFRAAAALGEQVVALNPFSATGWGVLTDARTQLGDTAGATAALQRMLELDPGIASFTRASYDAELRGDRVNARWALEQALATAQSPADEAWCHAHLATLALADGDRDEAAAQVTAGLLATPGDPSLLLVRARVDAGRGDVDAALAGFRAVVEARPLPENVVEYGEYLESLGRDAEAAQQYAVVDTVRRLFAAGGVADDLSVALFAADHGDPGTALAAATAERERRQNTDSADALAWALHSAGRDAEALPLAEEATALGGAGAVALYHRGAIEAALGLDDRARATLTQALDTNPSFSPLLAPRAQQLLDSLAVPA</sequence>
<evidence type="ECO:0000313" key="3">
    <source>
        <dbReference type="Proteomes" id="UP000470470"/>
    </source>
</evidence>
<accession>A0A7K3WBU5</accession>
<dbReference type="SMART" id="SM00028">
    <property type="entry name" value="TPR"/>
    <property type="match status" value="4"/>
</dbReference>
<dbReference type="SUPFAM" id="SSF48452">
    <property type="entry name" value="TPR-like"/>
    <property type="match status" value="1"/>
</dbReference>
<dbReference type="AlphaFoldDB" id="A0A7K3WBU5"/>
<protein>
    <submittedName>
        <fullName evidence="2">Tetratricopeptide repeat protein</fullName>
    </submittedName>
</protein>
<dbReference type="EMBL" id="JAAGWK010000009">
    <property type="protein sequence ID" value="NEL53786.1"/>
    <property type="molecule type" value="Genomic_DNA"/>
</dbReference>
<name>A0A7K3WBU5_9ACTN</name>
<comment type="caution">
    <text evidence="2">The sequence shown here is derived from an EMBL/GenBank/DDBJ whole genome shotgun (WGS) entry which is preliminary data.</text>
</comment>
<evidence type="ECO:0000256" key="1">
    <source>
        <dbReference type="SAM" id="SignalP"/>
    </source>
</evidence>
<evidence type="ECO:0000313" key="2">
    <source>
        <dbReference type="EMBL" id="NEL53786.1"/>
    </source>
</evidence>
<proteinExistence type="predicted"/>
<reference evidence="2 3" key="1">
    <citation type="submission" date="2020-02" db="EMBL/GenBank/DDBJ databases">
        <title>The whole genome sequence of CPCC 205119.</title>
        <authorList>
            <person name="Jiang Z."/>
        </authorList>
    </citation>
    <scope>NUCLEOTIDE SEQUENCE [LARGE SCALE GENOMIC DNA]</scope>
    <source>
        <strain evidence="2 3">CPCC 205119</strain>
    </source>
</reference>
<keyword evidence="3" id="KW-1185">Reference proteome</keyword>
<feature type="chain" id="PRO_5039241537" evidence="1">
    <location>
        <begin position="24"/>
        <end position="440"/>
    </location>
</feature>
<dbReference type="RefSeq" id="WP_152729754.1">
    <property type="nucleotide sequence ID" value="NZ_JAABOZ010000002.1"/>
</dbReference>
<feature type="signal peptide" evidence="1">
    <location>
        <begin position="1"/>
        <end position="23"/>
    </location>
</feature>